<dbReference type="EMBL" id="CP014476">
    <property type="protein sequence ID" value="AMK75186.1"/>
    <property type="molecule type" value="Genomic_DNA"/>
</dbReference>
<organism evidence="2 3">
    <name type="scientific">Methylomonas denitrificans</name>
    <dbReference type="NCBI Taxonomy" id="1538553"/>
    <lineage>
        <taxon>Bacteria</taxon>
        <taxon>Pseudomonadati</taxon>
        <taxon>Pseudomonadota</taxon>
        <taxon>Gammaproteobacteria</taxon>
        <taxon>Methylococcales</taxon>
        <taxon>Methylococcaceae</taxon>
        <taxon>Methylomonas</taxon>
    </lineage>
</organism>
<dbReference type="KEGG" id="mdn:JT25_001580"/>
<evidence type="ECO:0000313" key="3">
    <source>
        <dbReference type="Proteomes" id="UP000030512"/>
    </source>
</evidence>
<sequence length="142" mass="16188">MILSASWANGFPYLGRSEQDIHRTIEYYINNNVKVIILWKPNFFGGARIYNQAVAQLMRTKTLADFKIKDQPTKIVADLKEKYPAIILINPNDVLCRDGECDVQIDGTFIYSDQAHLNRLGSYLLGEKYLKVNGNPLSVLLH</sequence>
<gene>
    <name evidence="2" type="ORF">JT25_001580</name>
</gene>
<evidence type="ECO:0000313" key="2">
    <source>
        <dbReference type="EMBL" id="AMK75186.1"/>
    </source>
</evidence>
<dbReference type="InterPro" id="IPR043968">
    <property type="entry name" value="SGNH"/>
</dbReference>
<evidence type="ECO:0000259" key="1">
    <source>
        <dbReference type="Pfam" id="PF19040"/>
    </source>
</evidence>
<reference evidence="2 3" key="1">
    <citation type="journal article" date="2015" name="Environ. Microbiol.">
        <title>Methane oxidation coupled to nitrate reduction under hypoxia by the Gammaproteobacterium Methylomonas denitrificans, sp. nov. type strain FJG1.</title>
        <authorList>
            <person name="Kits K.D."/>
            <person name="Klotz M.G."/>
            <person name="Stein L.Y."/>
        </authorList>
    </citation>
    <scope>NUCLEOTIDE SEQUENCE [LARGE SCALE GENOMIC DNA]</scope>
    <source>
        <strain evidence="2 3">FJG1</strain>
    </source>
</reference>
<dbReference type="Proteomes" id="UP000030512">
    <property type="component" value="Chromosome"/>
</dbReference>
<name>A0A140E462_9GAMM</name>
<keyword evidence="3" id="KW-1185">Reference proteome</keyword>
<dbReference type="STRING" id="1538553.JT25_001580"/>
<feature type="domain" description="SGNH" evidence="1">
    <location>
        <begin position="2"/>
        <end position="130"/>
    </location>
</feature>
<dbReference type="Pfam" id="PF19040">
    <property type="entry name" value="SGNH"/>
    <property type="match status" value="1"/>
</dbReference>
<dbReference type="AlphaFoldDB" id="A0A140E462"/>
<accession>A0A140E462</accession>
<protein>
    <recommendedName>
        <fullName evidence="1">SGNH domain-containing protein</fullName>
    </recommendedName>
</protein>
<proteinExistence type="predicted"/>